<comment type="caution">
    <text evidence="2">The sequence shown here is derived from an EMBL/GenBank/DDBJ whole genome shotgun (WGS) entry which is preliminary data.</text>
</comment>
<dbReference type="OrthoDB" id="3001771at2759"/>
<dbReference type="EMBL" id="JH711586">
    <property type="protein sequence ID" value="EIW76387.1"/>
    <property type="molecule type" value="Genomic_DNA"/>
</dbReference>
<protein>
    <recommendedName>
        <fullName evidence="4">F-box domain-containing protein</fullName>
    </recommendedName>
</protein>
<reference evidence="3" key="1">
    <citation type="journal article" date="2012" name="Science">
        <title>The Paleozoic origin of enzymatic lignin decomposition reconstructed from 31 fungal genomes.</title>
        <authorList>
            <person name="Floudas D."/>
            <person name="Binder M."/>
            <person name="Riley R."/>
            <person name="Barry K."/>
            <person name="Blanchette R.A."/>
            <person name="Henrissat B."/>
            <person name="Martinez A.T."/>
            <person name="Otillar R."/>
            <person name="Spatafora J.W."/>
            <person name="Yadav J.S."/>
            <person name="Aerts A."/>
            <person name="Benoit I."/>
            <person name="Boyd A."/>
            <person name="Carlson A."/>
            <person name="Copeland A."/>
            <person name="Coutinho P.M."/>
            <person name="de Vries R.P."/>
            <person name="Ferreira P."/>
            <person name="Findley K."/>
            <person name="Foster B."/>
            <person name="Gaskell J."/>
            <person name="Glotzer D."/>
            <person name="Gorecki P."/>
            <person name="Heitman J."/>
            <person name="Hesse C."/>
            <person name="Hori C."/>
            <person name="Igarashi K."/>
            <person name="Jurgens J.A."/>
            <person name="Kallen N."/>
            <person name="Kersten P."/>
            <person name="Kohler A."/>
            <person name="Kuees U."/>
            <person name="Kumar T.K.A."/>
            <person name="Kuo A."/>
            <person name="LaButti K."/>
            <person name="Larrondo L.F."/>
            <person name="Lindquist E."/>
            <person name="Ling A."/>
            <person name="Lombard V."/>
            <person name="Lucas S."/>
            <person name="Lundell T."/>
            <person name="Martin R."/>
            <person name="McLaughlin D.J."/>
            <person name="Morgenstern I."/>
            <person name="Morin E."/>
            <person name="Murat C."/>
            <person name="Nagy L.G."/>
            <person name="Nolan M."/>
            <person name="Ohm R.A."/>
            <person name="Patyshakuliyeva A."/>
            <person name="Rokas A."/>
            <person name="Ruiz-Duenas F.J."/>
            <person name="Sabat G."/>
            <person name="Salamov A."/>
            <person name="Samejima M."/>
            <person name="Schmutz J."/>
            <person name="Slot J.C."/>
            <person name="St John F."/>
            <person name="Stenlid J."/>
            <person name="Sun H."/>
            <person name="Sun S."/>
            <person name="Syed K."/>
            <person name="Tsang A."/>
            <person name="Wiebenga A."/>
            <person name="Young D."/>
            <person name="Pisabarro A."/>
            <person name="Eastwood D.C."/>
            <person name="Martin F."/>
            <person name="Cullen D."/>
            <person name="Grigoriev I.V."/>
            <person name="Hibbett D.S."/>
        </authorList>
    </citation>
    <scope>NUCLEOTIDE SEQUENCE [LARGE SCALE GENOMIC DNA]</scope>
    <source>
        <strain evidence="3">RWD-64-598 SS2</strain>
    </source>
</reference>
<organism evidence="2 3">
    <name type="scientific">Coniophora puteana (strain RWD-64-598)</name>
    <name type="common">Brown rot fungus</name>
    <dbReference type="NCBI Taxonomy" id="741705"/>
    <lineage>
        <taxon>Eukaryota</taxon>
        <taxon>Fungi</taxon>
        <taxon>Dikarya</taxon>
        <taxon>Basidiomycota</taxon>
        <taxon>Agaricomycotina</taxon>
        <taxon>Agaricomycetes</taxon>
        <taxon>Agaricomycetidae</taxon>
        <taxon>Boletales</taxon>
        <taxon>Coniophorineae</taxon>
        <taxon>Coniophoraceae</taxon>
        <taxon>Coniophora</taxon>
    </lineage>
</organism>
<dbReference type="GeneID" id="19203910"/>
<keyword evidence="3" id="KW-1185">Reference proteome</keyword>
<evidence type="ECO:0008006" key="4">
    <source>
        <dbReference type="Google" id="ProtNLM"/>
    </source>
</evidence>
<name>A0A5M3MBF3_CONPW</name>
<gene>
    <name evidence="2" type="ORF">CONPUDRAFT_158414</name>
</gene>
<evidence type="ECO:0000313" key="3">
    <source>
        <dbReference type="Proteomes" id="UP000053558"/>
    </source>
</evidence>
<evidence type="ECO:0000256" key="1">
    <source>
        <dbReference type="SAM" id="MobiDB-lite"/>
    </source>
</evidence>
<evidence type="ECO:0000313" key="2">
    <source>
        <dbReference type="EMBL" id="EIW76387.1"/>
    </source>
</evidence>
<feature type="region of interest" description="Disordered" evidence="1">
    <location>
        <begin position="500"/>
        <end position="526"/>
    </location>
</feature>
<accession>A0A5M3MBF3</accession>
<proteinExistence type="predicted"/>
<dbReference type="AlphaFoldDB" id="A0A5M3MBF3"/>
<dbReference type="KEGG" id="cput:CONPUDRAFT_158414"/>
<dbReference type="RefSeq" id="XP_007773620.1">
    <property type="nucleotide sequence ID" value="XM_007775430.1"/>
</dbReference>
<dbReference type="Proteomes" id="UP000053558">
    <property type="component" value="Unassembled WGS sequence"/>
</dbReference>
<sequence length="544" mass="62406">MQLPSDILLAIFDNLYQWTLDVMREEDYYNEPEGRSMPNKYPIPHAAYLSFPYWTAATCTHWLTVMHAQPKYWERIFLPLVNIPGSKIRQYLAFCAVHASMEADTHELYIVNPAGAAPETPEEEDSCIQELMQVLAPYIHQNLFEVLYIETRFRTSIIVASQYLNDAFIAKLHTLVLKSEIANTVDTLRVNELVTHDLERLALDAKSFIDLTLKGVIPLCCHTNEGKHLCITRYRAPSGIPRIPLDAFMDCLGIMTQKIEEKCRRLDPSCTISIQDVAHDGRAQLASSQPQAGPSSALAIWTDPSFRTQYAQRIRNAECLVFEDVDSDFLNSFFAGRYLHPDDIPDYNDQSIEPLYLRWCTFTTSVKMFEPVLHLEGIREERQLRLALMQWEGCELIVRDCPAFNDNILGAMMPSIGRNRQYMRPELCWNLRSLTIKGCMFSVEVLVHFLFMKKASESQINFLVAKRAPSLTSAAEAWLQDKGNIARYSWNEQITYESLGQDDEEEGDAMDDGDMDVDLHEDSDDEMDEATRICERYMGLRIAD</sequence>